<feature type="chain" id="PRO_5011567494" evidence="1">
    <location>
        <begin position="25"/>
        <end position="300"/>
    </location>
</feature>
<organism evidence="2 3">
    <name type="scientific">Lentzea waywayandensis</name>
    <dbReference type="NCBI Taxonomy" id="84724"/>
    <lineage>
        <taxon>Bacteria</taxon>
        <taxon>Bacillati</taxon>
        <taxon>Actinomycetota</taxon>
        <taxon>Actinomycetes</taxon>
        <taxon>Pseudonocardiales</taxon>
        <taxon>Pseudonocardiaceae</taxon>
        <taxon>Lentzea</taxon>
    </lineage>
</organism>
<dbReference type="NCBIfam" id="TIGR03437">
    <property type="entry name" value="Soli_cterm"/>
    <property type="match status" value="1"/>
</dbReference>
<evidence type="ECO:0000256" key="1">
    <source>
        <dbReference type="SAM" id="SignalP"/>
    </source>
</evidence>
<keyword evidence="1" id="KW-0732">Signal</keyword>
<protein>
    <submittedName>
        <fullName evidence="2">Uncharacterized protein</fullName>
    </submittedName>
</protein>
<sequence>MRKGFGLLAAFVLFLGLLPGTAHAATSLGAVVNAAGYGRSADLNIGEARDGVALESSAVAFGTALAPFTASASPATCVQVLAGRSVVLIDHRGNRLVACLTYVSFGQINFYLPRAPFTFLPHDSLLGAVQIVDSAGVAQASKALSIRGITPGFFSADSSGFGKPAGYVLRVRADGSQAQEPITGWIDLGPPGERVFLVLYGTGIRLRTPGRNVCLVYGGVVSGGKYRPGRYICGGQVPYAGPAPGLFGGVDQVNAEIPRDVADARGAEVFIRLFIDDPGQAPAFARWTNVLSVSVSCSTC</sequence>
<dbReference type="EMBL" id="FOYL01000008">
    <property type="protein sequence ID" value="SFR25438.1"/>
    <property type="molecule type" value="Genomic_DNA"/>
</dbReference>
<evidence type="ECO:0000313" key="2">
    <source>
        <dbReference type="EMBL" id="SFR25438.1"/>
    </source>
</evidence>
<evidence type="ECO:0000313" key="3">
    <source>
        <dbReference type="Proteomes" id="UP000198583"/>
    </source>
</evidence>
<dbReference type="AlphaFoldDB" id="A0A1I6F657"/>
<dbReference type="InterPro" id="IPR017803">
    <property type="entry name" value="CHP03437_C"/>
</dbReference>
<dbReference type="OrthoDB" id="127370at2"/>
<dbReference type="RefSeq" id="WP_093601382.1">
    <property type="nucleotide sequence ID" value="NZ_FOYL01000008.1"/>
</dbReference>
<accession>A0A1I6F657</accession>
<feature type="signal peptide" evidence="1">
    <location>
        <begin position="1"/>
        <end position="24"/>
    </location>
</feature>
<dbReference type="Proteomes" id="UP000198583">
    <property type="component" value="Unassembled WGS sequence"/>
</dbReference>
<proteinExistence type="predicted"/>
<reference evidence="3" key="1">
    <citation type="submission" date="2016-10" db="EMBL/GenBank/DDBJ databases">
        <authorList>
            <person name="Varghese N."/>
            <person name="Submissions S."/>
        </authorList>
    </citation>
    <scope>NUCLEOTIDE SEQUENCE [LARGE SCALE GENOMIC DNA]</scope>
    <source>
        <strain evidence="3">DSM 44232</strain>
    </source>
</reference>
<gene>
    <name evidence="2" type="ORF">SAMN04488564_108398</name>
</gene>
<name>A0A1I6F657_9PSEU</name>
<keyword evidence="3" id="KW-1185">Reference proteome</keyword>